<reference evidence="3" key="1">
    <citation type="submission" date="2022-11" db="UniProtKB">
        <authorList>
            <consortium name="WormBaseParasite"/>
        </authorList>
    </citation>
    <scope>IDENTIFICATION</scope>
</reference>
<dbReference type="Proteomes" id="UP000887577">
    <property type="component" value="Unplaced"/>
</dbReference>
<dbReference type="WBParaSite" id="PSU_v2.g21156.t1">
    <property type="protein sequence ID" value="PSU_v2.g21156.t1"/>
    <property type="gene ID" value="PSU_v2.g21156"/>
</dbReference>
<sequence length="136" mass="15527">MEEGEDPQHYFKWPRHEVQPQSDAEDRLWELLPNLVLSDLDVEEDIEIADPELHVGFGREIEAEDEVAPVEDVGSPRHEEQNVQSEESSANATVQTTQSEESSVNDGARPNEIVEQPFITVRLNQVRTLPKSKKFH</sequence>
<organism evidence="2 3">
    <name type="scientific">Panagrolaimus superbus</name>
    <dbReference type="NCBI Taxonomy" id="310955"/>
    <lineage>
        <taxon>Eukaryota</taxon>
        <taxon>Metazoa</taxon>
        <taxon>Ecdysozoa</taxon>
        <taxon>Nematoda</taxon>
        <taxon>Chromadorea</taxon>
        <taxon>Rhabditida</taxon>
        <taxon>Tylenchina</taxon>
        <taxon>Panagrolaimomorpha</taxon>
        <taxon>Panagrolaimoidea</taxon>
        <taxon>Panagrolaimidae</taxon>
        <taxon>Panagrolaimus</taxon>
    </lineage>
</organism>
<protein>
    <submittedName>
        <fullName evidence="3">Uncharacterized protein</fullName>
    </submittedName>
</protein>
<proteinExistence type="predicted"/>
<accession>A0A914YLD5</accession>
<evidence type="ECO:0000313" key="3">
    <source>
        <dbReference type="WBParaSite" id="PSU_v2.g21156.t1"/>
    </source>
</evidence>
<evidence type="ECO:0000256" key="1">
    <source>
        <dbReference type="SAM" id="MobiDB-lite"/>
    </source>
</evidence>
<feature type="region of interest" description="Disordered" evidence="1">
    <location>
        <begin position="1"/>
        <end position="23"/>
    </location>
</feature>
<feature type="compositionally biased region" description="Polar residues" evidence="1">
    <location>
        <begin position="82"/>
        <end position="105"/>
    </location>
</feature>
<dbReference type="AlphaFoldDB" id="A0A914YLD5"/>
<keyword evidence="2" id="KW-1185">Reference proteome</keyword>
<feature type="region of interest" description="Disordered" evidence="1">
    <location>
        <begin position="62"/>
        <end position="112"/>
    </location>
</feature>
<name>A0A914YLD5_9BILA</name>
<evidence type="ECO:0000313" key="2">
    <source>
        <dbReference type="Proteomes" id="UP000887577"/>
    </source>
</evidence>